<sequence length="90" mass="10588">MKLKRFIDLTGRLLQHVNPIAGDDNGAEIRSNRDRGRKTTSKRTAPLKKDNYITVAKIVGFIDDAVNRKNRQHYYFSFSFQLLEQFYHSR</sequence>
<feature type="region of interest" description="Disordered" evidence="1">
    <location>
        <begin position="21"/>
        <end position="45"/>
    </location>
</feature>
<dbReference type="EMBL" id="NAAD01000001">
    <property type="protein sequence ID" value="ORJ63321.1"/>
    <property type="molecule type" value="Genomic_DNA"/>
</dbReference>
<name>A0A1X0YDN5_9BACT</name>
<dbReference type="AlphaFoldDB" id="A0A1X0YDN5"/>
<protein>
    <submittedName>
        <fullName evidence="2">Uncharacterized protein</fullName>
    </submittedName>
</protein>
<accession>A0A1X0YDN5</accession>
<proteinExistence type="predicted"/>
<gene>
    <name evidence="2" type="ORF">B5V00_00180</name>
</gene>
<comment type="caution">
    <text evidence="2">The sequence shown here is derived from an EMBL/GenBank/DDBJ whole genome shotgun (WGS) entry which is preliminary data.</text>
</comment>
<evidence type="ECO:0000313" key="3">
    <source>
        <dbReference type="Proteomes" id="UP000193136"/>
    </source>
</evidence>
<dbReference type="STRING" id="1969733.B5V00_00180"/>
<evidence type="ECO:0000313" key="2">
    <source>
        <dbReference type="EMBL" id="ORJ63321.1"/>
    </source>
</evidence>
<keyword evidence="3" id="KW-1185">Reference proteome</keyword>
<reference evidence="2 3" key="1">
    <citation type="submission" date="2017-03" db="EMBL/GenBank/DDBJ databases">
        <title>Genome sequence of Geothermobacter sp. EPR-M, Deep-Sea Iron Reducer.</title>
        <authorList>
            <person name="Tully B."/>
            <person name="Savalia P."/>
            <person name="Abuyen K."/>
            <person name="Baughan C."/>
            <person name="Romero E."/>
            <person name="Ronkowski C."/>
            <person name="Torres B."/>
            <person name="Tremblay J."/>
            <person name="Trujillo A."/>
            <person name="Tyler M."/>
            <person name="Perez-Rodriguez I."/>
            <person name="Amend J."/>
        </authorList>
    </citation>
    <scope>NUCLEOTIDE SEQUENCE [LARGE SCALE GENOMIC DNA]</scope>
    <source>
        <strain evidence="2 3">EPR-M</strain>
    </source>
</reference>
<evidence type="ECO:0000256" key="1">
    <source>
        <dbReference type="SAM" id="MobiDB-lite"/>
    </source>
</evidence>
<organism evidence="2 3">
    <name type="scientific">Geothermobacter hydrogeniphilus</name>
    <dbReference type="NCBI Taxonomy" id="1969733"/>
    <lineage>
        <taxon>Bacteria</taxon>
        <taxon>Pseudomonadati</taxon>
        <taxon>Thermodesulfobacteriota</taxon>
        <taxon>Desulfuromonadia</taxon>
        <taxon>Desulfuromonadales</taxon>
        <taxon>Geothermobacteraceae</taxon>
        <taxon>Geothermobacter</taxon>
    </lineage>
</organism>
<dbReference type="Proteomes" id="UP000193136">
    <property type="component" value="Unassembled WGS sequence"/>
</dbReference>